<dbReference type="Proteomes" id="UP000008370">
    <property type="component" value="Unassembled WGS sequence"/>
</dbReference>
<dbReference type="InParanoid" id="K5V0M2"/>
<name>K5V0M2_PHACS</name>
<proteinExistence type="predicted"/>
<organism evidence="1 2">
    <name type="scientific">Phanerochaete carnosa (strain HHB-10118-sp)</name>
    <name type="common">White-rot fungus</name>
    <name type="synonym">Peniophora carnosa</name>
    <dbReference type="NCBI Taxonomy" id="650164"/>
    <lineage>
        <taxon>Eukaryota</taxon>
        <taxon>Fungi</taxon>
        <taxon>Dikarya</taxon>
        <taxon>Basidiomycota</taxon>
        <taxon>Agaricomycotina</taxon>
        <taxon>Agaricomycetes</taxon>
        <taxon>Polyporales</taxon>
        <taxon>Phanerochaetaceae</taxon>
        <taxon>Phanerochaete</taxon>
    </lineage>
</organism>
<gene>
    <name evidence="1" type="ORF">PHACADRAFT_257046</name>
</gene>
<keyword evidence="2" id="KW-1185">Reference proteome</keyword>
<accession>K5V0M2</accession>
<dbReference type="RefSeq" id="XP_007396328.1">
    <property type="nucleotide sequence ID" value="XM_007396266.1"/>
</dbReference>
<dbReference type="EMBL" id="JH930472">
    <property type="protein sequence ID" value="EKM56026.1"/>
    <property type="molecule type" value="Genomic_DNA"/>
</dbReference>
<dbReference type="GeneID" id="18916738"/>
<dbReference type="AlphaFoldDB" id="K5V0M2"/>
<evidence type="ECO:0000313" key="2">
    <source>
        <dbReference type="Proteomes" id="UP000008370"/>
    </source>
</evidence>
<sequence length="124" mass="14055">MLETLSRFRLHTLDLYVNWECDQTLAGHSRAPGPIKNDPYIEKLDLVAIAQHAMRCLPALQLIAIDNADPLRRQLFEVANSEVGSQSSKALAKLVTGSTGWEKFNGSIMHKPWWDANCSWYWGE</sequence>
<evidence type="ECO:0000313" key="1">
    <source>
        <dbReference type="EMBL" id="EKM56026.1"/>
    </source>
</evidence>
<dbReference type="HOGENOM" id="CLU_2004713_0_0_1"/>
<reference evidence="1 2" key="1">
    <citation type="journal article" date="2012" name="BMC Genomics">
        <title>Comparative genomics of the white-rot fungi, Phanerochaete carnosa and P. chrysosporium, to elucidate the genetic basis of the distinct wood types they colonize.</title>
        <authorList>
            <person name="Suzuki H."/>
            <person name="MacDonald J."/>
            <person name="Syed K."/>
            <person name="Salamov A."/>
            <person name="Hori C."/>
            <person name="Aerts A."/>
            <person name="Henrissat B."/>
            <person name="Wiebenga A."/>
            <person name="vanKuyk P.A."/>
            <person name="Barry K."/>
            <person name="Lindquist E."/>
            <person name="LaButti K."/>
            <person name="Lapidus A."/>
            <person name="Lucas S."/>
            <person name="Coutinho P."/>
            <person name="Gong Y."/>
            <person name="Samejima M."/>
            <person name="Mahadevan R."/>
            <person name="Abou-Zaid M."/>
            <person name="de Vries R.P."/>
            <person name="Igarashi K."/>
            <person name="Yadav J.S."/>
            <person name="Grigoriev I.V."/>
            <person name="Master E.R."/>
        </authorList>
    </citation>
    <scope>NUCLEOTIDE SEQUENCE [LARGE SCALE GENOMIC DNA]</scope>
    <source>
        <strain evidence="1 2">HHB-10118-sp</strain>
    </source>
</reference>
<protein>
    <submittedName>
        <fullName evidence="1">Uncharacterized protein</fullName>
    </submittedName>
</protein>
<dbReference type="KEGG" id="pco:PHACADRAFT_257046"/>